<feature type="non-terminal residue" evidence="1">
    <location>
        <position position="738"/>
    </location>
</feature>
<gene>
    <name evidence="1" type="ORF">E0L21_24605</name>
</gene>
<evidence type="ECO:0000313" key="1">
    <source>
        <dbReference type="EMBL" id="TCB95521.1"/>
    </source>
</evidence>
<dbReference type="EMBL" id="SJOP01000056">
    <property type="protein sequence ID" value="TCB95521.1"/>
    <property type="molecule type" value="Genomic_DNA"/>
</dbReference>
<evidence type="ECO:0000313" key="2">
    <source>
        <dbReference type="Proteomes" id="UP000291793"/>
    </source>
</evidence>
<dbReference type="InterPro" id="IPR010069">
    <property type="entry name" value="CdiA_FHA1_rpt"/>
</dbReference>
<feature type="non-terminal residue" evidence="1">
    <location>
        <position position="1"/>
    </location>
</feature>
<sequence>HNSGTLMAAGDARITAGQLDNQGTIAAKNQLTATTTTLKNSGTLQGQSLGVTGDALHNSGSLLSEGDTRLTATRLDNQGTVAAKGNLTATTSALNNGGTLQGQTLAVSGDGVQNNGTLAAEDSLNVKAGALTTGTGSTVTAKGDVTLTAQTTADIGGQVNAGKALSVKAADLQTRQQAQLQSGSDLALTAADSATLNGTQAAKGTLSVTAKSVSHGGKSNASAITLTAPGALTNSGTLVADTLSLGSTHITSSGLLQGTQALNLQTDWLENLTGGTLYSAKDLTLTIPQLNNSGLITTDGDLHLHGNSLTSSGEINGVNLFSDYARLENSGRLLADNTLSLTADDISNRGVLAAKTTGITANTLSNTGSVQGDDALTLNAQNTTNGGALATAGTLNLSGQTLDNQGNLSATTLLLTLAQQVNNAADGRIVADDTATLNTSQLSNSGLIAAKNLTLNSADITSSGTLQGTALLTASGTTLTNQQGGLLLSNGAVSLKNDRLNNAGQIQGDTLNLATGQWMNTGTALGQNGLTATVSGTLDNQGQVVSRQAMTLTADNSTNSGALMAKVLALHGDLHSSGLIQGTDGLTWDGNTLTTTADGQLVSGGSLALQGKTLDNAGRMQGKTLTATADSLHNSGTVQAQDALNVQVTGTLANQGQMLSQGPADIRAAQLNNDGQLLSAGDITLRGQQLTNNGSVQGKTLSAHEGRITNNGTLTGLDSLALDNSQATATLMARMAMA</sequence>
<proteinExistence type="predicted"/>
<dbReference type="InterPro" id="IPR008619">
    <property type="entry name" value="Filamentous_hemagglutn_rpt"/>
</dbReference>
<dbReference type="Proteomes" id="UP000291793">
    <property type="component" value="Unassembled WGS sequence"/>
</dbReference>
<accession>A0A4R0GJH7</accession>
<dbReference type="RefSeq" id="WP_407928697.1">
    <property type="nucleotide sequence ID" value="NZ_SJOP01000056.1"/>
</dbReference>
<comment type="caution">
    <text evidence="1">The sequence shown here is derived from an EMBL/GenBank/DDBJ whole genome shotgun (WGS) entry which is preliminary data.</text>
</comment>
<dbReference type="AlphaFoldDB" id="A0A4R0GJH7"/>
<organism evidence="1 2">
    <name type="scientific">Kosakonia quasisacchari</name>
    <dbReference type="NCBI Taxonomy" id="2529380"/>
    <lineage>
        <taxon>Bacteria</taxon>
        <taxon>Pseudomonadati</taxon>
        <taxon>Pseudomonadota</taxon>
        <taxon>Gammaproteobacteria</taxon>
        <taxon>Enterobacterales</taxon>
        <taxon>Enterobacteriaceae</taxon>
        <taxon>Kosakonia</taxon>
    </lineage>
</organism>
<protein>
    <submittedName>
        <fullName evidence="1">Contact-dependent inhibition of growth factor CdiA</fullName>
    </submittedName>
</protein>
<dbReference type="Pfam" id="PF05594">
    <property type="entry name" value="Fil_haemagg"/>
    <property type="match status" value="9"/>
</dbReference>
<dbReference type="NCBIfam" id="TIGR01731">
    <property type="entry name" value="fil_hemag_20aa"/>
    <property type="match status" value="13"/>
</dbReference>
<reference evidence="1 2" key="1">
    <citation type="submission" date="2019-02" db="EMBL/GenBank/DDBJ databases">
        <title>The draft genome of Kosakonia quasisacchari strain WCHKQ120001.</title>
        <authorList>
            <person name="Wang C."/>
            <person name="Feng Y."/>
            <person name="Zong Z."/>
        </authorList>
    </citation>
    <scope>NUCLEOTIDE SEQUENCE [LARGE SCALE GENOMIC DNA]</scope>
    <source>
        <strain evidence="1 2">WCHKQ120001</strain>
    </source>
</reference>
<name>A0A4R0GJH7_9ENTR</name>
<keyword evidence="2" id="KW-1185">Reference proteome</keyword>